<feature type="region of interest" description="Disordered" evidence="7">
    <location>
        <begin position="637"/>
        <end position="672"/>
    </location>
</feature>
<proteinExistence type="predicted"/>
<dbReference type="PANTHER" id="PTHR33304:SF9">
    <property type="entry name" value="RING_FYVE_PHD ZINC FINGER SUPERFAMILY PROTEIN"/>
    <property type="match status" value="1"/>
</dbReference>
<dbReference type="SMART" id="SM00249">
    <property type="entry name" value="PHD"/>
    <property type="match status" value="1"/>
</dbReference>
<name>A0A7J7DSY3_TRIWF</name>
<dbReference type="InterPro" id="IPR019787">
    <property type="entry name" value="Znf_PHD-finger"/>
</dbReference>
<feature type="compositionally biased region" description="Basic and acidic residues" evidence="7">
    <location>
        <begin position="371"/>
        <end position="384"/>
    </location>
</feature>
<feature type="compositionally biased region" description="Basic and acidic residues" evidence="7">
    <location>
        <begin position="563"/>
        <end position="579"/>
    </location>
</feature>
<sequence length="1426" mass="155973">MNQKVNMRVESGICNLCSAPCSSCMHLNLTRMGSKSDGCSEETCHATVTSQISISVGDVLSSKSRACETLQYATSEGSILLSVNSSHDSLSENPESKVIIRSSDISDTADGTEVLPNSSLCGTGADGQPSSKAQPVLDQSTSKLKEEFREFEDRDDNTSRINSVNDDDVLGSYSKENLERKNVSFSAASVSNLGPKGSGKTVISCNSGMLETQSTDASAHGGLPKGKVPQCPSEYINLSLSKKAATGATSEVSNKNSEVEPNKDSKQPPEEGHKISDKVDEDKKTIKSAGLCDEKEHLLQSASADESDDSDIVEHDVKICDICGDAGREDLLAICSKCSDGAEHTYCMREMLQKVPEGDWLCEECKIAEESESQKQDAEVERVNKASPSIPNSGDKHAENLEVASASRRQAIEANIVSPKSSSPHRTATLSRDSSFKNLDKGKVRPTQKSFGNQSGNDILETVRSPTTSMRLHPPKGTLLKSKSFSTSNFKPKLKQVDDVPYRQKGTKEHAASDLQEGRTRTIGKSASFKSVIHGHLNAPESKVKTLSSQFSRAQDIKGFKAAKDRNAPEWRKSLKQDRPFVTSTAVSSSISSAKADSKMTSASNNRDSKGVQSDGKLRTLTKSASGLARKVLETSVTSVGDSDTCGNSGSGGQKINQAIPKDETASNASWTADRPSSNFCVLDGLPRSGELSHQGEKSREVPVSRSKHPVTTASRNFPCRKCRETGHAAEYCPVSSPRSSGVDLSVARSMKEEMRKGSKLKAAVEVAMLKRPGIHKEKGDMEETDGLPTPKAAVKFEIASEEHSYAHSPAVSVFCKAFAIPEPEYIWQGTFEVQKGGKFLDLCGAFQAHVSTCASPKVLEVVKKLPLKVTLDEVPRLSMWPTQFQCHGVHEDNIALYFFAKDLESYEKSYMGLLDSMIKSDLALKGTVDGFELLLFPSNVLPENCQRWNMLFFLWGVFRGRRSNCSVSPSYSDPSKKLGVFDSNAVPTLKEISNAITSFSENVCSATHTERKSSLACESSCNAVQEYDATDKTYVTMNGDSDKEVCLMEDRILDLQANCKQEDGELESKSSSNIASSMVSLCPKMESNDPLECQGQHVKLKKPSVVAIGIKGGFGKSEKTRSDALLVKEDSSAFKQLPIRNGEKCIAGYIGEVEVADRMLIDGDGIKLERNLGRDDRDMNIETCSAGRRNIEGLNSKHRKRPYFDLSKPAPQSSNDMDQRLPWNELNTIYNGEIINKKLKADFSEVYECRRTKDVCASQMHDTYSGCAIEDKTSEESCDEKVILEDLGSAERSFFPVVTPHVKDFQLEDNPMPWKQPSFEDQNRSHDRVPDLELALGADRKPPNKGLLPFFVGMVDRNNTQNKPFDKMTDVAEEDDPAASLSLSLSFPFTDKEQNVKSVSKREQVLPERHNVNTSLLLFGGLSDK</sequence>
<dbReference type="GO" id="GO:0140566">
    <property type="term" value="F:histone reader activity"/>
    <property type="evidence" value="ECO:0007669"/>
    <property type="project" value="InterPro"/>
</dbReference>
<feature type="region of interest" description="Disordered" evidence="7">
    <location>
        <begin position="414"/>
        <end position="484"/>
    </location>
</feature>
<feature type="region of interest" description="Disordered" evidence="7">
    <location>
        <begin position="563"/>
        <end position="621"/>
    </location>
</feature>
<feature type="region of interest" description="Disordered" evidence="7">
    <location>
        <begin position="688"/>
        <end position="713"/>
    </location>
</feature>
<feature type="compositionally biased region" description="Basic and acidic residues" evidence="7">
    <location>
        <begin position="434"/>
        <end position="443"/>
    </location>
</feature>
<keyword evidence="10" id="KW-1185">Reference proteome</keyword>
<evidence type="ECO:0000313" key="10">
    <source>
        <dbReference type="Proteomes" id="UP000593562"/>
    </source>
</evidence>
<feature type="compositionally biased region" description="Polar residues" evidence="7">
    <location>
        <begin position="447"/>
        <end position="457"/>
    </location>
</feature>
<dbReference type="PROSITE" id="PS50016">
    <property type="entry name" value="ZF_PHD_2"/>
    <property type="match status" value="1"/>
</dbReference>
<evidence type="ECO:0000256" key="3">
    <source>
        <dbReference type="ARBA" id="ARBA00022833"/>
    </source>
</evidence>
<dbReference type="PANTHER" id="PTHR33304">
    <property type="match status" value="1"/>
</dbReference>
<dbReference type="Gene3D" id="3.30.40.10">
    <property type="entry name" value="Zinc/RING finger domain, C3HC4 (zinc finger)"/>
    <property type="match status" value="1"/>
</dbReference>
<keyword evidence="4" id="KW-0805">Transcription regulation</keyword>
<evidence type="ECO:0000313" key="9">
    <source>
        <dbReference type="EMBL" id="KAF5749254.1"/>
    </source>
</evidence>
<dbReference type="EMBL" id="JAAARO010000004">
    <property type="protein sequence ID" value="KAF5749254.1"/>
    <property type="molecule type" value="Genomic_DNA"/>
</dbReference>
<dbReference type="InParanoid" id="A0A7J7DSY3"/>
<feature type="compositionally biased region" description="Basic and acidic residues" evidence="7">
    <location>
        <begin position="257"/>
        <end position="280"/>
    </location>
</feature>
<feature type="domain" description="PHD-type" evidence="8">
    <location>
        <begin position="317"/>
        <end position="368"/>
    </location>
</feature>
<dbReference type="Proteomes" id="UP000593562">
    <property type="component" value="Unassembled WGS sequence"/>
</dbReference>
<feature type="compositionally biased region" description="Basic and acidic residues" evidence="7">
    <location>
        <begin position="694"/>
        <end position="703"/>
    </location>
</feature>
<keyword evidence="5" id="KW-0804">Transcription</keyword>
<feature type="compositionally biased region" description="Polar residues" evidence="7">
    <location>
        <begin position="128"/>
        <end position="138"/>
    </location>
</feature>
<dbReference type="GO" id="GO:0034244">
    <property type="term" value="P:negative regulation of transcription elongation by RNA polymerase II"/>
    <property type="evidence" value="ECO:0007669"/>
    <property type="project" value="InterPro"/>
</dbReference>
<feature type="compositionally biased region" description="Polar residues" evidence="7">
    <location>
        <begin position="418"/>
        <end position="433"/>
    </location>
</feature>
<dbReference type="InterPro" id="IPR013083">
    <property type="entry name" value="Znf_RING/FYVE/PHD"/>
</dbReference>
<dbReference type="InterPro" id="IPR056280">
    <property type="entry name" value="AIPP2-like_SPOC"/>
</dbReference>
<dbReference type="InterPro" id="IPR011011">
    <property type="entry name" value="Znf_FYVE_PHD"/>
</dbReference>
<evidence type="ECO:0000256" key="7">
    <source>
        <dbReference type="SAM" id="MobiDB-lite"/>
    </source>
</evidence>
<feature type="region of interest" description="Disordered" evidence="7">
    <location>
        <begin position="108"/>
        <end position="138"/>
    </location>
</feature>
<dbReference type="InterPro" id="IPR001965">
    <property type="entry name" value="Znf_PHD"/>
</dbReference>
<evidence type="ECO:0000256" key="5">
    <source>
        <dbReference type="ARBA" id="ARBA00023163"/>
    </source>
</evidence>
<evidence type="ECO:0000256" key="2">
    <source>
        <dbReference type="ARBA" id="ARBA00022771"/>
    </source>
</evidence>
<comment type="caution">
    <text evidence="9">The sequence shown here is derived from an EMBL/GenBank/DDBJ whole genome shotgun (WGS) entry which is preliminary data.</text>
</comment>
<gene>
    <name evidence="9" type="ORF">HS088_TW04G01219</name>
</gene>
<feature type="compositionally biased region" description="Polar residues" evidence="7">
    <location>
        <begin position="637"/>
        <end position="648"/>
    </location>
</feature>
<feature type="region of interest" description="Disordered" evidence="7">
    <location>
        <begin position="246"/>
        <end position="280"/>
    </location>
</feature>
<feature type="compositionally biased region" description="Polar residues" evidence="7">
    <location>
        <begin position="247"/>
        <end position="256"/>
    </location>
</feature>
<dbReference type="Pfam" id="PF23121">
    <property type="entry name" value="SPOC_AIPP2"/>
    <property type="match status" value="1"/>
</dbReference>
<accession>A0A7J7DSY3</accession>
<evidence type="ECO:0000256" key="4">
    <source>
        <dbReference type="ARBA" id="ARBA00023015"/>
    </source>
</evidence>
<evidence type="ECO:0000256" key="6">
    <source>
        <dbReference type="PROSITE-ProRule" id="PRU00146"/>
    </source>
</evidence>
<organism evidence="9 10">
    <name type="scientific">Tripterygium wilfordii</name>
    <name type="common">Thunder God vine</name>
    <dbReference type="NCBI Taxonomy" id="458696"/>
    <lineage>
        <taxon>Eukaryota</taxon>
        <taxon>Viridiplantae</taxon>
        <taxon>Streptophyta</taxon>
        <taxon>Embryophyta</taxon>
        <taxon>Tracheophyta</taxon>
        <taxon>Spermatophyta</taxon>
        <taxon>Magnoliopsida</taxon>
        <taxon>eudicotyledons</taxon>
        <taxon>Gunneridae</taxon>
        <taxon>Pentapetalae</taxon>
        <taxon>rosids</taxon>
        <taxon>fabids</taxon>
        <taxon>Celastrales</taxon>
        <taxon>Celastraceae</taxon>
        <taxon>Tripterygium</taxon>
    </lineage>
</organism>
<reference evidence="9 10" key="1">
    <citation type="journal article" date="2020" name="Nat. Commun.">
        <title>Genome of Tripterygium wilfordii and identification of cytochrome P450 involved in triptolide biosynthesis.</title>
        <authorList>
            <person name="Tu L."/>
            <person name="Su P."/>
            <person name="Zhang Z."/>
            <person name="Gao L."/>
            <person name="Wang J."/>
            <person name="Hu T."/>
            <person name="Zhou J."/>
            <person name="Zhang Y."/>
            <person name="Zhao Y."/>
            <person name="Liu Y."/>
            <person name="Song Y."/>
            <person name="Tong Y."/>
            <person name="Lu Y."/>
            <person name="Yang J."/>
            <person name="Xu C."/>
            <person name="Jia M."/>
            <person name="Peters R.J."/>
            <person name="Huang L."/>
            <person name="Gao W."/>
        </authorList>
    </citation>
    <scope>NUCLEOTIDE SEQUENCE [LARGE SCALE GENOMIC DNA]</scope>
    <source>
        <strain evidence="10">cv. XIE 37</strain>
        <tissue evidence="9">Leaf</tissue>
    </source>
</reference>
<dbReference type="GO" id="GO:0008270">
    <property type="term" value="F:zinc ion binding"/>
    <property type="evidence" value="ECO:0007669"/>
    <property type="project" value="UniProtKB-KW"/>
</dbReference>
<evidence type="ECO:0000256" key="1">
    <source>
        <dbReference type="ARBA" id="ARBA00022723"/>
    </source>
</evidence>
<feature type="region of interest" description="Disordered" evidence="7">
    <location>
        <begin position="371"/>
        <end position="397"/>
    </location>
</feature>
<evidence type="ECO:0000259" key="8">
    <source>
        <dbReference type="PROSITE" id="PS50016"/>
    </source>
</evidence>
<dbReference type="InterPro" id="IPR049914">
    <property type="entry name" value="PHD1-3/5-6"/>
</dbReference>
<feature type="region of interest" description="Disordered" evidence="7">
    <location>
        <begin position="150"/>
        <end position="170"/>
    </location>
</feature>
<protein>
    <recommendedName>
        <fullName evidence="8">PHD-type domain-containing protein</fullName>
    </recommendedName>
</protein>
<feature type="compositionally biased region" description="Low complexity" evidence="7">
    <location>
        <begin position="582"/>
        <end position="595"/>
    </location>
</feature>
<dbReference type="OrthoDB" id="787137at2759"/>
<dbReference type="FunCoup" id="A0A7J7DSY3">
    <property type="interactions" value="3432"/>
</dbReference>
<keyword evidence="2 6" id="KW-0863">Zinc-finger</keyword>
<keyword evidence="1" id="KW-0479">Metal-binding</keyword>
<dbReference type="SUPFAM" id="SSF57903">
    <property type="entry name" value="FYVE/PHD zinc finger"/>
    <property type="match status" value="1"/>
</dbReference>
<keyword evidence="3" id="KW-0862">Zinc</keyword>